<dbReference type="Proteomes" id="UP001066276">
    <property type="component" value="Chromosome 7"/>
</dbReference>
<evidence type="ECO:0000259" key="12">
    <source>
        <dbReference type="PROSITE" id="PS50157"/>
    </source>
</evidence>
<dbReference type="CDD" id="cd07765">
    <property type="entry name" value="KRAB_A-box"/>
    <property type="match status" value="1"/>
</dbReference>
<proteinExistence type="inferred from homology"/>
<dbReference type="PROSITE" id="PS50157">
    <property type="entry name" value="ZINC_FINGER_C2H2_2"/>
    <property type="match status" value="3"/>
</dbReference>
<dbReference type="GO" id="GO:0000978">
    <property type="term" value="F:RNA polymerase II cis-regulatory region sequence-specific DNA binding"/>
    <property type="evidence" value="ECO:0007669"/>
    <property type="project" value="TreeGrafter"/>
</dbReference>
<dbReference type="GO" id="GO:0005634">
    <property type="term" value="C:nucleus"/>
    <property type="evidence" value="ECO:0007669"/>
    <property type="project" value="UniProtKB-SubCell"/>
</dbReference>
<dbReference type="Gene3D" id="6.10.140.140">
    <property type="match status" value="1"/>
</dbReference>
<evidence type="ECO:0000256" key="1">
    <source>
        <dbReference type="ARBA" id="ARBA00004123"/>
    </source>
</evidence>
<keyword evidence="5 10" id="KW-0863">Zinc-finger</keyword>
<feature type="region of interest" description="Disordered" evidence="11">
    <location>
        <begin position="231"/>
        <end position="259"/>
    </location>
</feature>
<dbReference type="PANTHER" id="PTHR23235:SF178">
    <property type="entry name" value="C2H2-TYPE DOMAIN-CONTAINING PROTEIN-RELATED"/>
    <property type="match status" value="1"/>
</dbReference>
<dbReference type="InterPro" id="IPR036236">
    <property type="entry name" value="Znf_C2H2_sf"/>
</dbReference>
<evidence type="ECO:0000256" key="5">
    <source>
        <dbReference type="ARBA" id="ARBA00022771"/>
    </source>
</evidence>
<evidence type="ECO:0000256" key="6">
    <source>
        <dbReference type="ARBA" id="ARBA00022833"/>
    </source>
</evidence>
<dbReference type="SUPFAM" id="SSF57667">
    <property type="entry name" value="beta-beta-alpha zinc fingers"/>
    <property type="match status" value="2"/>
</dbReference>
<dbReference type="Gene3D" id="3.30.160.60">
    <property type="entry name" value="Classic Zinc Finger"/>
    <property type="match status" value="3"/>
</dbReference>
<dbReference type="PROSITE" id="PS50805">
    <property type="entry name" value="KRAB"/>
    <property type="match status" value="1"/>
</dbReference>
<dbReference type="EMBL" id="JANPWB010000011">
    <property type="protein sequence ID" value="KAJ1121600.1"/>
    <property type="molecule type" value="Genomic_DNA"/>
</dbReference>
<feature type="domain" description="KRAB" evidence="13">
    <location>
        <begin position="13"/>
        <end position="91"/>
    </location>
</feature>
<dbReference type="InterPro" id="IPR013087">
    <property type="entry name" value="Znf_C2H2_type"/>
</dbReference>
<dbReference type="AlphaFoldDB" id="A0AAV7P375"/>
<keyword evidence="6" id="KW-0862">Zinc</keyword>
<dbReference type="GO" id="GO:0008270">
    <property type="term" value="F:zinc ion binding"/>
    <property type="evidence" value="ECO:0007669"/>
    <property type="project" value="UniProtKB-KW"/>
</dbReference>
<sequence>MSRQGASQLQGPRAFSDVAACFSDEEWKLLYLWQEEMYKIVMKGIQEAVYSLGPVIATAIFSLRPKEEAALCSGGFQGSEVEDRMHTAAAAFASTEHEAVFSGRQDWRDDVGTAESEAHNGPGSGHAECGSLGPSSIKHEGASRSGPDTTPRRRDGLTASAGPADTAPVVLVKIKNEGETCSVADITSGGRKTIAPSRAGPEDKTLRTSVGINEAGETLASDILQCPGRAGANAAGNGTRKRLKPTDTSSLCKPEQPIASVGDSAKLSVGQLWSASDQEPGGGGPAQSREEGSWQKLPNVLLMPPGAQLPDTGCERTVGHYHTMPHQEGLVEGFRSRLYQKKSRAGPQQQREDDKGYKCTACGKVFSAMPNLIRHIRIHTGERPYHCATCGKSFNQKEILLRHQQIHTGERPYQCSLCGKCFKRTDHLLDHQRLHKYQATRL</sequence>
<protein>
    <submittedName>
        <fullName evidence="14">Uncharacterized protein</fullName>
    </submittedName>
</protein>
<dbReference type="SMART" id="SM00349">
    <property type="entry name" value="KRAB"/>
    <property type="match status" value="1"/>
</dbReference>
<keyword evidence="8" id="KW-0804">Transcription</keyword>
<dbReference type="SMART" id="SM00355">
    <property type="entry name" value="ZnF_C2H2"/>
    <property type="match status" value="3"/>
</dbReference>
<feature type="domain" description="C2H2-type" evidence="12">
    <location>
        <begin position="357"/>
        <end position="384"/>
    </location>
</feature>
<evidence type="ECO:0000259" key="13">
    <source>
        <dbReference type="PROSITE" id="PS50805"/>
    </source>
</evidence>
<keyword evidence="3" id="KW-0479">Metal-binding</keyword>
<dbReference type="Pfam" id="PF01352">
    <property type="entry name" value="KRAB"/>
    <property type="match status" value="1"/>
</dbReference>
<accession>A0AAV7P375</accession>
<dbReference type="PANTHER" id="PTHR23235">
    <property type="entry name" value="KRUEPPEL-LIKE TRANSCRIPTION FACTOR"/>
    <property type="match status" value="1"/>
</dbReference>
<dbReference type="FunFam" id="3.30.160.60:FF:000056">
    <property type="entry name" value="Zinc finger and SCAN domain-containing 20"/>
    <property type="match status" value="1"/>
</dbReference>
<evidence type="ECO:0000256" key="2">
    <source>
        <dbReference type="ARBA" id="ARBA00006991"/>
    </source>
</evidence>
<organism evidence="14 15">
    <name type="scientific">Pleurodeles waltl</name>
    <name type="common">Iberian ribbed newt</name>
    <dbReference type="NCBI Taxonomy" id="8319"/>
    <lineage>
        <taxon>Eukaryota</taxon>
        <taxon>Metazoa</taxon>
        <taxon>Chordata</taxon>
        <taxon>Craniata</taxon>
        <taxon>Vertebrata</taxon>
        <taxon>Euteleostomi</taxon>
        <taxon>Amphibia</taxon>
        <taxon>Batrachia</taxon>
        <taxon>Caudata</taxon>
        <taxon>Salamandroidea</taxon>
        <taxon>Salamandridae</taxon>
        <taxon>Pleurodelinae</taxon>
        <taxon>Pleurodeles</taxon>
    </lineage>
</organism>
<gene>
    <name evidence="14" type="ORF">NDU88_000121</name>
</gene>
<keyword evidence="9" id="KW-0539">Nucleus</keyword>
<keyword evidence="7" id="KW-0805">Transcription regulation</keyword>
<feature type="region of interest" description="Disordered" evidence="11">
    <location>
        <begin position="113"/>
        <end position="164"/>
    </location>
</feature>
<comment type="similarity">
    <text evidence="2">Belongs to the krueppel C2H2-type zinc-finger protein family.</text>
</comment>
<evidence type="ECO:0000313" key="14">
    <source>
        <dbReference type="EMBL" id="KAJ1121600.1"/>
    </source>
</evidence>
<comment type="subcellular location">
    <subcellularLocation>
        <location evidence="1">Nucleus</location>
    </subcellularLocation>
</comment>
<evidence type="ECO:0000313" key="15">
    <source>
        <dbReference type="Proteomes" id="UP001066276"/>
    </source>
</evidence>
<keyword evidence="4" id="KW-0677">Repeat</keyword>
<feature type="domain" description="C2H2-type" evidence="12">
    <location>
        <begin position="413"/>
        <end position="440"/>
    </location>
</feature>
<evidence type="ECO:0000256" key="9">
    <source>
        <dbReference type="ARBA" id="ARBA00023242"/>
    </source>
</evidence>
<evidence type="ECO:0000256" key="3">
    <source>
        <dbReference type="ARBA" id="ARBA00022723"/>
    </source>
</evidence>
<dbReference type="SUPFAM" id="SSF109640">
    <property type="entry name" value="KRAB domain (Kruppel-associated box)"/>
    <property type="match status" value="1"/>
</dbReference>
<evidence type="ECO:0000256" key="7">
    <source>
        <dbReference type="ARBA" id="ARBA00023015"/>
    </source>
</evidence>
<evidence type="ECO:0000256" key="11">
    <source>
        <dbReference type="SAM" id="MobiDB-lite"/>
    </source>
</evidence>
<dbReference type="GO" id="GO:0000981">
    <property type="term" value="F:DNA-binding transcription factor activity, RNA polymerase II-specific"/>
    <property type="evidence" value="ECO:0007669"/>
    <property type="project" value="TreeGrafter"/>
</dbReference>
<dbReference type="Pfam" id="PF00096">
    <property type="entry name" value="zf-C2H2"/>
    <property type="match status" value="3"/>
</dbReference>
<keyword evidence="15" id="KW-1185">Reference proteome</keyword>
<comment type="caution">
    <text evidence="14">The sequence shown here is derived from an EMBL/GenBank/DDBJ whole genome shotgun (WGS) entry which is preliminary data.</text>
</comment>
<evidence type="ECO:0000256" key="8">
    <source>
        <dbReference type="ARBA" id="ARBA00023163"/>
    </source>
</evidence>
<reference evidence="14" key="1">
    <citation type="journal article" date="2022" name="bioRxiv">
        <title>Sequencing and chromosome-scale assembly of the giantPleurodeles waltlgenome.</title>
        <authorList>
            <person name="Brown T."/>
            <person name="Elewa A."/>
            <person name="Iarovenko S."/>
            <person name="Subramanian E."/>
            <person name="Araus A.J."/>
            <person name="Petzold A."/>
            <person name="Susuki M."/>
            <person name="Suzuki K.-i.T."/>
            <person name="Hayashi T."/>
            <person name="Toyoda A."/>
            <person name="Oliveira C."/>
            <person name="Osipova E."/>
            <person name="Leigh N.D."/>
            <person name="Simon A."/>
            <person name="Yun M.H."/>
        </authorList>
    </citation>
    <scope>NUCLEOTIDE SEQUENCE</scope>
    <source>
        <strain evidence="14">20211129_DDA</strain>
        <tissue evidence="14">Liver</tissue>
    </source>
</reference>
<dbReference type="InterPro" id="IPR001909">
    <property type="entry name" value="KRAB"/>
</dbReference>
<dbReference type="FunFam" id="3.30.160.60:FF:000358">
    <property type="entry name" value="zinc finger protein 24"/>
    <property type="match status" value="1"/>
</dbReference>
<feature type="domain" description="C2H2-type" evidence="12">
    <location>
        <begin position="385"/>
        <end position="412"/>
    </location>
</feature>
<dbReference type="FunFam" id="3.30.160.60:FF:002343">
    <property type="entry name" value="Zinc finger protein 33A"/>
    <property type="match status" value="1"/>
</dbReference>
<dbReference type="PROSITE" id="PS00028">
    <property type="entry name" value="ZINC_FINGER_C2H2_1"/>
    <property type="match status" value="3"/>
</dbReference>
<evidence type="ECO:0000256" key="10">
    <source>
        <dbReference type="PROSITE-ProRule" id="PRU00042"/>
    </source>
</evidence>
<evidence type="ECO:0000256" key="4">
    <source>
        <dbReference type="ARBA" id="ARBA00022737"/>
    </source>
</evidence>
<dbReference type="InterPro" id="IPR036051">
    <property type="entry name" value="KRAB_dom_sf"/>
</dbReference>
<name>A0AAV7P375_PLEWA</name>